<protein>
    <recommendedName>
        <fullName evidence="1">Receptor L-domain domain-containing protein</fullName>
    </recommendedName>
</protein>
<name>A0A511YSE0_9FLAO</name>
<dbReference type="EMBL" id="BJYJ01000048">
    <property type="protein sequence ID" value="GEN78108.1"/>
    <property type="molecule type" value="Genomic_DNA"/>
</dbReference>
<dbReference type="InterPro" id="IPR036941">
    <property type="entry name" value="Rcpt_L-dom_sf"/>
</dbReference>
<sequence>MTETLKKYRIFSEEDFQRIDFNEYSSVEIYAKNTSFDCTEINGNLLLRGEGCLFPNLTEVKGNLSIDAGRCVLNHLKTVEGNFSMHRKAELDKLVKVKGNVKCIVDFSFKNLMTVGGSIDLKNAVVYAGGKKLAQGRIIIPIHHQYEADRLPKDGIFNADVFGDGIVFPHREMYGKINIFGKNASFPELESIHGTFKIEGRKKSETPSEIGFPELKKITGTLVIENTDILVENTFFPKLELIRGSLRLRGKIRSETAFPELRRISGALKIESTKVDFPKLLVLEGYIQLNNNSHACFPVLERSGNVLIGRASAAGMPELKVIDGDIYNNSSETCELTKLEKVTRHFNTANIVAKNLVEAGTLVMYKYCEFDHLKRINQAIHFSGSVNFRSLEYINYFTDERQAGSEFPALKEINHYLYNENGNFEDLANHIYFKVTDRIVATKDQCLIAREPVRNFGGPDLPALKDLVSVLKLRHRSFRNFITREYEREWTNYSTPHFLKILNKIERLWDTTEPIAFEKFFNSNDREFRLFCFSYLGVGTLMTKLGAQKINQEEIRVSYFKYDKNGNESAVKRINHYEVYRIENEKLGISVWGIGEKHSYAVKCWCPSTNEEHWLWIEPQYKNNALEAIASTFRIHENVIPHIRALKRQGDLLLCELKKEVIPKGEVRPLTAEEYFSLLEAET</sequence>
<accession>A0A511YSE0</accession>
<dbReference type="Pfam" id="PF01030">
    <property type="entry name" value="Recep_L_domain"/>
    <property type="match status" value="1"/>
</dbReference>
<gene>
    <name evidence="2" type="ORF">CHA01nite_38480</name>
</gene>
<dbReference type="SUPFAM" id="SSF52058">
    <property type="entry name" value="L domain-like"/>
    <property type="match status" value="1"/>
</dbReference>
<dbReference type="InterPro" id="IPR000494">
    <property type="entry name" value="Rcpt_L-dom"/>
</dbReference>
<proteinExistence type="predicted"/>
<organism evidence="2 3">
    <name type="scientific">Chryseobacterium hagamense</name>
    <dbReference type="NCBI Taxonomy" id="395935"/>
    <lineage>
        <taxon>Bacteria</taxon>
        <taxon>Pseudomonadati</taxon>
        <taxon>Bacteroidota</taxon>
        <taxon>Flavobacteriia</taxon>
        <taxon>Flavobacteriales</taxon>
        <taxon>Weeksellaceae</taxon>
        <taxon>Chryseobacterium group</taxon>
        <taxon>Chryseobacterium</taxon>
    </lineage>
</organism>
<dbReference type="AlphaFoldDB" id="A0A511YSE0"/>
<dbReference type="RefSeq" id="WP_170234783.1">
    <property type="nucleotide sequence ID" value="NZ_BJYJ01000048.1"/>
</dbReference>
<reference evidence="2 3" key="1">
    <citation type="submission" date="2019-07" db="EMBL/GenBank/DDBJ databases">
        <title>Whole genome shotgun sequence of Chryseobacterium hagamense NBRC 105253.</title>
        <authorList>
            <person name="Hosoyama A."/>
            <person name="Uohara A."/>
            <person name="Ohji S."/>
            <person name="Ichikawa N."/>
        </authorList>
    </citation>
    <scope>NUCLEOTIDE SEQUENCE [LARGE SCALE GENOMIC DNA]</scope>
    <source>
        <strain evidence="2 3">NBRC 105253</strain>
    </source>
</reference>
<dbReference type="Gene3D" id="3.80.20.20">
    <property type="entry name" value="Receptor L-domain"/>
    <property type="match status" value="1"/>
</dbReference>
<feature type="domain" description="Receptor L-domain" evidence="1">
    <location>
        <begin position="191"/>
        <end position="245"/>
    </location>
</feature>
<evidence type="ECO:0000313" key="2">
    <source>
        <dbReference type="EMBL" id="GEN78108.1"/>
    </source>
</evidence>
<comment type="caution">
    <text evidence="2">The sequence shown here is derived from an EMBL/GenBank/DDBJ whole genome shotgun (WGS) entry which is preliminary data.</text>
</comment>
<evidence type="ECO:0000259" key="1">
    <source>
        <dbReference type="Pfam" id="PF01030"/>
    </source>
</evidence>
<dbReference type="Proteomes" id="UP000321863">
    <property type="component" value="Unassembled WGS sequence"/>
</dbReference>
<evidence type="ECO:0000313" key="3">
    <source>
        <dbReference type="Proteomes" id="UP000321863"/>
    </source>
</evidence>
<keyword evidence="3" id="KW-1185">Reference proteome</keyword>